<protein>
    <submittedName>
        <fullName evidence="1">Uncharacterized protein</fullName>
    </submittedName>
</protein>
<gene>
    <name evidence="1" type="ORF">PHMEG_00014659</name>
</gene>
<accession>A0A225W4A5</accession>
<sequence length="71" mass="8119">MDGRQDRSIYPVMEQANVEEPLVLQEEPRSLRRINEDTKGHLDMISTYRGALRQASLLAELLSMAFSIRDG</sequence>
<evidence type="ECO:0000313" key="2">
    <source>
        <dbReference type="Proteomes" id="UP000198211"/>
    </source>
</evidence>
<evidence type="ECO:0000313" key="1">
    <source>
        <dbReference type="EMBL" id="OWZ12214.1"/>
    </source>
</evidence>
<reference evidence="2" key="1">
    <citation type="submission" date="2017-03" db="EMBL/GenBank/DDBJ databases">
        <title>Phytopthora megakarya and P. palmivora, two closely related causual agents of cacao black pod achieved similar genome size and gene model numbers by different mechanisms.</title>
        <authorList>
            <person name="Ali S."/>
            <person name="Shao J."/>
            <person name="Larry D.J."/>
            <person name="Kronmiller B."/>
            <person name="Shen D."/>
            <person name="Strem M.D."/>
            <person name="Melnick R.L."/>
            <person name="Guiltinan M.J."/>
            <person name="Tyler B.M."/>
            <person name="Meinhardt L.W."/>
            <person name="Bailey B.A."/>
        </authorList>
    </citation>
    <scope>NUCLEOTIDE SEQUENCE [LARGE SCALE GENOMIC DNA]</scope>
    <source>
        <strain evidence="2">zdho120</strain>
    </source>
</reference>
<comment type="caution">
    <text evidence="1">The sequence shown here is derived from an EMBL/GenBank/DDBJ whole genome shotgun (WGS) entry which is preliminary data.</text>
</comment>
<organism evidence="1 2">
    <name type="scientific">Phytophthora megakarya</name>
    <dbReference type="NCBI Taxonomy" id="4795"/>
    <lineage>
        <taxon>Eukaryota</taxon>
        <taxon>Sar</taxon>
        <taxon>Stramenopiles</taxon>
        <taxon>Oomycota</taxon>
        <taxon>Peronosporomycetes</taxon>
        <taxon>Peronosporales</taxon>
        <taxon>Peronosporaceae</taxon>
        <taxon>Phytophthora</taxon>
    </lineage>
</organism>
<keyword evidence="2" id="KW-1185">Reference proteome</keyword>
<proteinExistence type="predicted"/>
<dbReference type="AlphaFoldDB" id="A0A225W4A5"/>
<name>A0A225W4A5_9STRA</name>
<dbReference type="EMBL" id="NBNE01001908">
    <property type="protein sequence ID" value="OWZ12214.1"/>
    <property type="molecule type" value="Genomic_DNA"/>
</dbReference>
<dbReference type="Proteomes" id="UP000198211">
    <property type="component" value="Unassembled WGS sequence"/>
</dbReference>